<evidence type="ECO:0000313" key="5">
    <source>
        <dbReference type="Proteomes" id="UP000235392"/>
    </source>
</evidence>
<keyword evidence="4" id="KW-1185">Reference proteome</keyword>
<name>A0A2N5VNY5_9BASI</name>
<reference evidence="4 5" key="1">
    <citation type="submission" date="2017-11" db="EMBL/GenBank/DDBJ databases">
        <title>De novo assembly and phasing of dikaryotic genomes from two isolates of Puccinia coronata f. sp. avenae, the causal agent of oat crown rust.</title>
        <authorList>
            <person name="Miller M.E."/>
            <person name="Zhang Y."/>
            <person name="Omidvar V."/>
            <person name="Sperschneider J."/>
            <person name="Schwessinger B."/>
            <person name="Raley C."/>
            <person name="Palmer J.M."/>
            <person name="Garnica D."/>
            <person name="Upadhyaya N."/>
            <person name="Rathjen J."/>
            <person name="Taylor J.M."/>
            <person name="Park R.F."/>
            <person name="Dodds P.N."/>
            <person name="Hirsch C.D."/>
            <person name="Kianian S.F."/>
            <person name="Figueroa M."/>
        </authorList>
    </citation>
    <scope>NUCLEOTIDE SEQUENCE [LARGE SCALE GENOMIC DNA]</scope>
    <source>
        <strain evidence="2">12NC29</strain>
        <strain evidence="3">12SD80</strain>
    </source>
</reference>
<accession>A0A2N5VNY5</accession>
<evidence type="ECO:0000256" key="1">
    <source>
        <dbReference type="SAM" id="MobiDB-lite"/>
    </source>
</evidence>
<protein>
    <submittedName>
        <fullName evidence="3">Uncharacterized protein</fullName>
    </submittedName>
</protein>
<dbReference type="EMBL" id="PGCI01000004">
    <property type="protein sequence ID" value="PLW51698.1"/>
    <property type="molecule type" value="Genomic_DNA"/>
</dbReference>
<dbReference type="Proteomes" id="UP000235392">
    <property type="component" value="Unassembled WGS sequence"/>
</dbReference>
<comment type="caution">
    <text evidence="3">The sequence shown here is derived from an EMBL/GenBank/DDBJ whole genome shotgun (WGS) entry which is preliminary data.</text>
</comment>
<feature type="compositionally biased region" description="Basic and acidic residues" evidence="1">
    <location>
        <begin position="76"/>
        <end position="90"/>
    </location>
</feature>
<dbReference type="AlphaFoldDB" id="A0A2N5VNY5"/>
<organism evidence="3 5">
    <name type="scientific">Puccinia coronata f. sp. avenae</name>
    <dbReference type="NCBI Taxonomy" id="200324"/>
    <lineage>
        <taxon>Eukaryota</taxon>
        <taxon>Fungi</taxon>
        <taxon>Dikarya</taxon>
        <taxon>Basidiomycota</taxon>
        <taxon>Pucciniomycotina</taxon>
        <taxon>Pucciniomycetes</taxon>
        <taxon>Pucciniales</taxon>
        <taxon>Pucciniaceae</taxon>
        <taxon>Puccinia</taxon>
    </lineage>
</organism>
<dbReference type="EMBL" id="PGCJ01000835">
    <property type="protein sequence ID" value="PLW18243.1"/>
    <property type="molecule type" value="Genomic_DNA"/>
</dbReference>
<feature type="region of interest" description="Disordered" evidence="1">
    <location>
        <begin position="69"/>
        <end position="90"/>
    </location>
</feature>
<evidence type="ECO:0000313" key="3">
    <source>
        <dbReference type="EMBL" id="PLW51698.1"/>
    </source>
</evidence>
<proteinExistence type="predicted"/>
<gene>
    <name evidence="2" type="ORF">PCANC_10355</name>
    <name evidence="3" type="ORF">PCASD_00460</name>
</gene>
<evidence type="ECO:0000313" key="4">
    <source>
        <dbReference type="Proteomes" id="UP000235388"/>
    </source>
</evidence>
<sequence length="156" mass="17780">MNELIIGAHSSINSGVDGGDVKMEMIDDKAGGLADLMCIEDKTGSSNLDQDWQLQGALNKRRYQDMELANTSNAAPEKRSRSTRGVKLEEATKDSDALHRVLKYVSTTLARLHSWKHDILKHVPISKMNPDHQWLDKDLDYFFPRSLIYLNKYYIN</sequence>
<evidence type="ECO:0000313" key="2">
    <source>
        <dbReference type="EMBL" id="PLW18243.1"/>
    </source>
</evidence>
<dbReference type="Proteomes" id="UP000235388">
    <property type="component" value="Unassembled WGS sequence"/>
</dbReference>